<keyword evidence="14" id="KW-1185">Reference proteome</keyword>
<dbReference type="InterPro" id="IPR014755">
    <property type="entry name" value="Cu-Rt/internalin_Ig-like"/>
</dbReference>
<protein>
    <submittedName>
        <fullName evidence="13">LPXTG cell wall anchor domain-containing protein</fullName>
    </submittedName>
</protein>
<evidence type="ECO:0000256" key="11">
    <source>
        <dbReference type="SAM" id="SignalP"/>
    </source>
</evidence>
<evidence type="ECO:0000256" key="3">
    <source>
        <dbReference type="ARBA" id="ARBA00022512"/>
    </source>
</evidence>
<dbReference type="Pfam" id="PF12799">
    <property type="entry name" value="LRR_4"/>
    <property type="match status" value="1"/>
</dbReference>
<dbReference type="PROSITE" id="PS50847">
    <property type="entry name" value="GRAM_POS_ANCHORING"/>
    <property type="match status" value="1"/>
</dbReference>
<keyword evidence="6 11" id="KW-0732">Signal</keyword>
<feature type="transmembrane region" description="Helical" evidence="10">
    <location>
        <begin position="861"/>
        <end position="878"/>
    </location>
</feature>
<evidence type="ECO:0000256" key="8">
    <source>
        <dbReference type="ARBA" id="ARBA00023088"/>
    </source>
</evidence>
<evidence type="ECO:0000256" key="9">
    <source>
        <dbReference type="SAM" id="MobiDB-lite"/>
    </source>
</evidence>
<keyword evidence="10" id="KW-1133">Transmembrane helix</keyword>
<keyword evidence="10" id="KW-0472">Membrane</keyword>
<keyword evidence="4" id="KW-0964">Secreted</keyword>
<dbReference type="PANTHER" id="PTHR46652">
    <property type="entry name" value="LEUCINE-RICH REPEAT AND IQ DOMAIN-CONTAINING PROTEIN 1-RELATED"/>
    <property type="match status" value="1"/>
</dbReference>
<dbReference type="SUPFAM" id="SSF52058">
    <property type="entry name" value="L domain-like"/>
    <property type="match status" value="1"/>
</dbReference>
<evidence type="ECO:0000259" key="12">
    <source>
        <dbReference type="PROSITE" id="PS50847"/>
    </source>
</evidence>
<proteinExistence type="inferred from homology"/>
<dbReference type="InterPro" id="IPR019931">
    <property type="entry name" value="LPXTG_anchor"/>
</dbReference>
<dbReference type="EMBL" id="JAASUB010000002">
    <property type="protein sequence ID" value="MBC1508770.1"/>
    <property type="molecule type" value="Genomic_DNA"/>
</dbReference>
<evidence type="ECO:0000256" key="4">
    <source>
        <dbReference type="ARBA" id="ARBA00022525"/>
    </source>
</evidence>
<comment type="similarity">
    <text evidence="2">Belongs to the internalin family.</text>
</comment>
<dbReference type="PANTHER" id="PTHR46652:SF3">
    <property type="entry name" value="LEUCINE-RICH REPEAT-CONTAINING PROTEIN 9"/>
    <property type="match status" value="1"/>
</dbReference>
<dbReference type="InterPro" id="IPR009459">
    <property type="entry name" value="MucBP_dom"/>
</dbReference>
<comment type="subcellular location">
    <subcellularLocation>
        <location evidence="1">Secreted</location>
        <location evidence="1">Cell wall</location>
        <topology evidence="1">Peptidoglycan-anchor</topology>
    </subcellularLocation>
</comment>
<dbReference type="Gene3D" id="3.80.10.10">
    <property type="entry name" value="Ribonuclease Inhibitor"/>
    <property type="match status" value="1"/>
</dbReference>
<evidence type="ECO:0000256" key="6">
    <source>
        <dbReference type="ARBA" id="ARBA00022729"/>
    </source>
</evidence>
<feature type="chain" id="PRO_5047130091" evidence="11">
    <location>
        <begin position="25"/>
        <end position="886"/>
    </location>
</feature>
<evidence type="ECO:0000313" key="13">
    <source>
        <dbReference type="EMBL" id="MBC1508770.1"/>
    </source>
</evidence>
<evidence type="ECO:0000256" key="1">
    <source>
        <dbReference type="ARBA" id="ARBA00004168"/>
    </source>
</evidence>
<dbReference type="Gene3D" id="2.60.40.1220">
    <property type="match status" value="1"/>
</dbReference>
<evidence type="ECO:0000256" key="2">
    <source>
        <dbReference type="ARBA" id="ARBA00009432"/>
    </source>
</evidence>
<dbReference type="Gene3D" id="3.10.20.320">
    <property type="entry name" value="Putative peptidoglycan bound protein (lpxtg motif)"/>
    <property type="match status" value="6"/>
</dbReference>
<keyword evidence="5" id="KW-0433">Leucine-rich repeat</keyword>
<dbReference type="PROSITE" id="PS51450">
    <property type="entry name" value="LRR"/>
    <property type="match status" value="3"/>
</dbReference>
<gene>
    <name evidence="13" type="ORF">HCJ59_02450</name>
</gene>
<accession>A0ABR6STH7</accession>
<dbReference type="InterPro" id="IPR001611">
    <property type="entry name" value="Leu-rich_rpt"/>
</dbReference>
<sequence length="886" mass="94330">MKKIAIIMLVCFLTAFGVSPGIHAQAAATDTVNIPDQNLYEGLKKLLTKPFATSLTEADLAQLDIAKINYSNPADAYVPGKVSDLTGLEYATNMTQIDFSSSNVSDLTPILHLPNLKKITGVQTSLRSLDGIQNLPALEDLELGADYIQDFSALLEAKNLTRFSYDSHQWLSSDYSAISDLTILSKMPKLQYLNLNWNEVSDLSPLRGNDTINTLNLNHNKVQDLAPLEDMNNLEILYLNQNELTSLDDLSALEGMKILYADSNHIVDIAALNPLFNSMIKEGDYKGLQINNQTITLPTITIKQGETATSTNPTKGLDGQIMPIQTASSEGQVSSDSKTVSWDNITADTNATYNIAATDQSAAGVDFSYSLKVTQPIKVLAANSSEVNVKYVDTAGNELAPSDTITGVVGDAYSTTAKTIDGWNLKTTPANANGTFSDTAQTVTYVYEKAAVAGQDVTVKYVDTAGNELATSDTLSGNVGEAYTSTAKTIDGWNLKETPANANGTFSDTAQTVTYVYEKAAVAGQDVTVKYVDAAGNELATSDTLSGNVGDTYTSTAKTIDGWNLKETPANANGTFSDTAQTVTYVYEKAAVAGQDVTVQYIDTEGNELATSDTLSGNVGDAYTSTAKDIDGWLLETTPVNATGTFSDTAQTVTYVYEKEVVAGQDVTVQYVDTAGNELASSDTLSGNIGDTYISIAKSIDGWNLKTTPANAIGTFSDTAQTVTYVYEKATVAAQDVTVQYVDGAGNELAVSDTLSGNVGDAYTSTAKDIDGWNLKTTPANATGTFSDTAQTVTYVYEEKTDTIIPVPEDPTTPNDKTTDGKSNVTPTGKMSIQPTDSLNSTKQAKEKTSLPKTGDSAQNSGMLAGLVLLLFGAALLTRRQTKKNK</sequence>
<reference evidence="13 14" key="1">
    <citation type="submission" date="2020-03" db="EMBL/GenBank/DDBJ databases">
        <title>Soil Listeria distribution.</title>
        <authorList>
            <person name="Liao J."/>
            <person name="Wiedmann M."/>
        </authorList>
    </citation>
    <scope>NUCLEOTIDE SEQUENCE [LARGE SCALE GENOMIC DNA]</scope>
    <source>
        <strain evidence="13 14">FSL L7-1515</strain>
    </source>
</reference>
<name>A0ABR6STH7_9LIST</name>
<dbReference type="InterPro" id="IPR032675">
    <property type="entry name" value="LRR_dom_sf"/>
</dbReference>
<dbReference type="Pfam" id="PF06458">
    <property type="entry name" value="MucBP"/>
    <property type="match status" value="6"/>
</dbReference>
<evidence type="ECO:0000256" key="7">
    <source>
        <dbReference type="ARBA" id="ARBA00022737"/>
    </source>
</evidence>
<evidence type="ECO:0000256" key="5">
    <source>
        <dbReference type="ARBA" id="ARBA00022614"/>
    </source>
</evidence>
<feature type="signal peptide" evidence="11">
    <location>
        <begin position="1"/>
        <end position="24"/>
    </location>
</feature>
<evidence type="ECO:0000313" key="14">
    <source>
        <dbReference type="Proteomes" id="UP000587800"/>
    </source>
</evidence>
<comment type="caution">
    <text evidence="13">The sequence shown here is derived from an EMBL/GenBank/DDBJ whole genome shotgun (WGS) entry which is preliminary data.</text>
</comment>
<feature type="region of interest" description="Disordered" evidence="9">
    <location>
        <begin position="805"/>
        <end position="859"/>
    </location>
</feature>
<keyword evidence="7" id="KW-0677">Repeat</keyword>
<dbReference type="InterPro" id="IPR050836">
    <property type="entry name" value="SDS22/Internalin_LRR"/>
</dbReference>
<keyword evidence="10" id="KW-0812">Transmembrane</keyword>
<organism evidence="13 14">
    <name type="scientific">Listeria immobilis</name>
    <dbReference type="NCBI Taxonomy" id="2713502"/>
    <lineage>
        <taxon>Bacteria</taxon>
        <taxon>Bacillati</taxon>
        <taxon>Bacillota</taxon>
        <taxon>Bacilli</taxon>
        <taxon>Bacillales</taxon>
        <taxon>Listeriaceae</taxon>
        <taxon>Listeria</taxon>
    </lineage>
</organism>
<evidence type="ECO:0000256" key="10">
    <source>
        <dbReference type="SAM" id="Phobius"/>
    </source>
</evidence>
<feature type="compositionally biased region" description="Polar residues" evidence="9">
    <location>
        <begin position="812"/>
        <end position="843"/>
    </location>
</feature>
<dbReference type="InterPro" id="IPR025875">
    <property type="entry name" value="Leu-rich_rpt_4"/>
</dbReference>
<keyword evidence="3" id="KW-0134">Cell wall</keyword>
<keyword evidence="8" id="KW-0572">Peptidoglycan-anchor</keyword>
<dbReference type="Pfam" id="PF00746">
    <property type="entry name" value="Gram_pos_anchor"/>
    <property type="match status" value="1"/>
</dbReference>
<dbReference type="NCBIfam" id="TIGR01167">
    <property type="entry name" value="LPXTG_anchor"/>
    <property type="match status" value="1"/>
</dbReference>
<dbReference type="Proteomes" id="UP000587800">
    <property type="component" value="Unassembled WGS sequence"/>
</dbReference>
<dbReference type="RefSeq" id="WP_185348732.1">
    <property type="nucleotide sequence ID" value="NZ_JAASTV010000025.1"/>
</dbReference>
<feature type="domain" description="Gram-positive cocci surface proteins LPxTG" evidence="12">
    <location>
        <begin position="851"/>
        <end position="886"/>
    </location>
</feature>